<evidence type="ECO:0000256" key="1">
    <source>
        <dbReference type="SAM" id="MobiDB-lite"/>
    </source>
</evidence>
<name>A0A210QWF4_MIZYE</name>
<dbReference type="EMBL" id="NEDP02001525">
    <property type="protein sequence ID" value="OWF53041.1"/>
    <property type="molecule type" value="Genomic_DNA"/>
</dbReference>
<accession>A0A210QWF4</accession>
<evidence type="ECO:0000313" key="3">
    <source>
        <dbReference type="EMBL" id="OWF53041.1"/>
    </source>
</evidence>
<proteinExistence type="predicted"/>
<dbReference type="AlphaFoldDB" id="A0A210QWF4"/>
<dbReference type="OrthoDB" id="10422801at2759"/>
<organism evidence="3 4">
    <name type="scientific">Mizuhopecten yessoensis</name>
    <name type="common">Japanese scallop</name>
    <name type="synonym">Patinopecten yessoensis</name>
    <dbReference type="NCBI Taxonomy" id="6573"/>
    <lineage>
        <taxon>Eukaryota</taxon>
        <taxon>Metazoa</taxon>
        <taxon>Spiralia</taxon>
        <taxon>Lophotrochozoa</taxon>
        <taxon>Mollusca</taxon>
        <taxon>Bivalvia</taxon>
        <taxon>Autobranchia</taxon>
        <taxon>Pteriomorphia</taxon>
        <taxon>Pectinida</taxon>
        <taxon>Pectinoidea</taxon>
        <taxon>Pectinidae</taxon>
        <taxon>Mizuhopecten</taxon>
    </lineage>
</organism>
<feature type="region of interest" description="Disordered" evidence="1">
    <location>
        <begin position="151"/>
        <end position="173"/>
    </location>
</feature>
<reference evidence="3 4" key="1">
    <citation type="journal article" date="2017" name="Nat. Ecol. Evol.">
        <title>Scallop genome provides insights into evolution of bilaterian karyotype and development.</title>
        <authorList>
            <person name="Wang S."/>
            <person name="Zhang J."/>
            <person name="Jiao W."/>
            <person name="Li J."/>
            <person name="Xun X."/>
            <person name="Sun Y."/>
            <person name="Guo X."/>
            <person name="Huan P."/>
            <person name="Dong B."/>
            <person name="Zhang L."/>
            <person name="Hu X."/>
            <person name="Sun X."/>
            <person name="Wang J."/>
            <person name="Zhao C."/>
            <person name="Wang Y."/>
            <person name="Wang D."/>
            <person name="Huang X."/>
            <person name="Wang R."/>
            <person name="Lv J."/>
            <person name="Li Y."/>
            <person name="Zhang Z."/>
            <person name="Liu B."/>
            <person name="Lu W."/>
            <person name="Hui Y."/>
            <person name="Liang J."/>
            <person name="Zhou Z."/>
            <person name="Hou R."/>
            <person name="Li X."/>
            <person name="Liu Y."/>
            <person name="Li H."/>
            <person name="Ning X."/>
            <person name="Lin Y."/>
            <person name="Zhao L."/>
            <person name="Xing Q."/>
            <person name="Dou J."/>
            <person name="Li Y."/>
            <person name="Mao J."/>
            <person name="Guo H."/>
            <person name="Dou H."/>
            <person name="Li T."/>
            <person name="Mu C."/>
            <person name="Jiang W."/>
            <person name="Fu Q."/>
            <person name="Fu X."/>
            <person name="Miao Y."/>
            <person name="Liu J."/>
            <person name="Yu Q."/>
            <person name="Li R."/>
            <person name="Liao H."/>
            <person name="Li X."/>
            <person name="Kong Y."/>
            <person name="Jiang Z."/>
            <person name="Chourrout D."/>
            <person name="Li R."/>
            <person name="Bao Z."/>
        </authorList>
    </citation>
    <scope>NUCLEOTIDE SEQUENCE [LARGE SCALE GENOMIC DNA]</scope>
    <source>
        <strain evidence="3 4">PY_sf001</strain>
    </source>
</reference>
<gene>
    <name evidence="3" type="ORF">KP79_PYT08143</name>
</gene>
<evidence type="ECO:0000313" key="4">
    <source>
        <dbReference type="Proteomes" id="UP000242188"/>
    </source>
</evidence>
<comment type="caution">
    <text evidence="3">The sequence shown here is derived from an EMBL/GenBank/DDBJ whole genome shotgun (WGS) entry which is preliminary data.</text>
</comment>
<dbReference type="Proteomes" id="UP000242188">
    <property type="component" value="Unassembled WGS sequence"/>
</dbReference>
<evidence type="ECO:0000256" key="2">
    <source>
        <dbReference type="SAM" id="SignalP"/>
    </source>
</evidence>
<sequence length="284" mass="31798">MYPELLAIVLVTVVSLGCQQTPSDDFRGNVKFSTLVATGEVTDSISDTSYQMTLKCILKDSGTRPPAIINITHTSNNLDGRCFINKFQKGKSYLVFLRYIKPNYTPLSNEEEPSKIADVLKECGLGVVSKVPTDSRLMSTTCPNVEARACPTTVPPTTPPRKKKTPPALPMATKNRMDNTEKQTIRTTFALRTTTMRPQPQATEVLALPMTTKNRMGNTEKQTIRTTFALGTTTMRSQPQATEVKDNKSQVYNNTASQGTGNTTWYIMWYITWRIICLFYRKDV</sequence>
<feature type="chain" id="PRO_5012668110" evidence="2">
    <location>
        <begin position="20"/>
        <end position="284"/>
    </location>
</feature>
<protein>
    <submittedName>
        <fullName evidence="3">Uncharacterized protein</fullName>
    </submittedName>
</protein>
<keyword evidence="4" id="KW-1185">Reference proteome</keyword>
<feature type="signal peptide" evidence="2">
    <location>
        <begin position="1"/>
        <end position="19"/>
    </location>
</feature>
<keyword evidence="2" id="KW-0732">Signal</keyword>